<protein>
    <submittedName>
        <fullName evidence="1">Uncharacterized protein</fullName>
    </submittedName>
</protein>
<organism evidence="1 2">
    <name type="scientific">Hyaloscypha variabilis (strain UAMH 11265 / GT02V1 / F)</name>
    <name type="common">Meliniomyces variabilis</name>
    <dbReference type="NCBI Taxonomy" id="1149755"/>
    <lineage>
        <taxon>Eukaryota</taxon>
        <taxon>Fungi</taxon>
        <taxon>Dikarya</taxon>
        <taxon>Ascomycota</taxon>
        <taxon>Pezizomycotina</taxon>
        <taxon>Leotiomycetes</taxon>
        <taxon>Helotiales</taxon>
        <taxon>Hyaloscyphaceae</taxon>
        <taxon>Hyaloscypha</taxon>
        <taxon>Hyaloscypha variabilis</taxon>
    </lineage>
</organism>
<feature type="non-terminal residue" evidence="1">
    <location>
        <position position="73"/>
    </location>
</feature>
<dbReference type="Proteomes" id="UP000235786">
    <property type="component" value="Unassembled WGS sequence"/>
</dbReference>
<dbReference type="AlphaFoldDB" id="A0A2J6RFL9"/>
<dbReference type="EMBL" id="KZ613949">
    <property type="protein sequence ID" value="PMD37309.1"/>
    <property type="molecule type" value="Genomic_DNA"/>
</dbReference>
<keyword evidence="2" id="KW-1185">Reference proteome</keyword>
<evidence type="ECO:0000313" key="2">
    <source>
        <dbReference type="Proteomes" id="UP000235786"/>
    </source>
</evidence>
<accession>A0A2J6RFL9</accession>
<name>A0A2J6RFL9_HYAVF</name>
<evidence type="ECO:0000313" key="1">
    <source>
        <dbReference type="EMBL" id="PMD37309.1"/>
    </source>
</evidence>
<reference evidence="1 2" key="1">
    <citation type="submission" date="2016-04" db="EMBL/GenBank/DDBJ databases">
        <title>A degradative enzymes factory behind the ericoid mycorrhizal symbiosis.</title>
        <authorList>
            <consortium name="DOE Joint Genome Institute"/>
            <person name="Martino E."/>
            <person name="Morin E."/>
            <person name="Grelet G."/>
            <person name="Kuo A."/>
            <person name="Kohler A."/>
            <person name="Daghino S."/>
            <person name="Barry K."/>
            <person name="Choi C."/>
            <person name="Cichocki N."/>
            <person name="Clum A."/>
            <person name="Copeland A."/>
            <person name="Hainaut M."/>
            <person name="Haridas S."/>
            <person name="Labutti K."/>
            <person name="Lindquist E."/>
            <person name="Lipzen A."/>
            <person name="Khouja H.-R."/>
            <person name="Murat C."/>
            <person name="Ohm R."/>
            <person name="Olson A."/>
            <person name="Spatafora J."/>
            <person name="Veneault-Fourrey C."/>
            <person name="Henrissat B."/>
            <person name="Grigoriev I."/>
            <person name="Martin F."/>
            <person name="Perotto S."/>
        </authorList>
    </citation>
    <scope>NUCLEOTIDE SEQUENCE [LARGE SCALE GENOMIC DNA]</scope>
    <source>
        <strain evidence="1 2">F</strain>
    </source>
</reference>
<gene>
    <name evidence="1" type="ORF">L207DRAFT_514594</name>
</gene>
<proteinExistence type="predicted"/>
<dbReference type="OrthoDB" id="5430057at2759"/>
<sequence>MDLEYEHFDYWTREITNVLVPDDDMRTGDVNWRQEIRRYPVPGLPKDGAVVMADDDGVIEGDFRDGRREGDRL</sequence>